<keyword evidence="3" id="KW-1015">Disulfide bond</keyword>
<dbReference type="GO" id="GO:0015035">
    <property type="term" value="F:protein-disulfide reductase activity"/>
    <property type="evidence" value="ECO:0007669"/>
    <property type="project" value="InterPro"/>
</dbReference>
<dbReference type="PANTHER" id="PTHR45663">
    <property type="entry name" value="GEO12009P1"/>
    <property type="match status" value="1"/>
</dbReference>
<dbReference type="GO" id="GO:0005829">
    <property type="term" value="C:cytosol"/>
    <property type="evidence" value="ECO:0007669"/>
    <property type="project" value="TreeGrafter"/>
</dbReference>
<dbReference type="Gene3D" id="3.40.30.10">
    <property type="entry name" value="Glutaredoxin"/>
    <property type="match status" value="1"/>
</dbReference>
<dbReference type="PRINTS" id="PR00421">
    <property type="entry name" value="THIOREDOXIN"/>
</dbReference>
<dbReference type="InterPro" id="IPR005746">
    <property type="entry name" value="Thioredoxin"/>
</dbReference>
<keyword evidence="4" id="KW-0676">Redox-active center</keyword>
<name>A0A382Q9G2_9ZZZZ</name>
<reference evidence="6" key="1">
    <citation type="submission" date="2018-05" db="EMBL/GenBank/DDBJ databases">
        <authorList>
            <person name="Lanie J.A."/>
            <person name="Ng W.-L."/>
            <person name="Kazmierczak K.M."/>
            <person name="Andrzejewski T.M."/>
            <person name="Davidsen T.M."/>
            <person name="Wayne K.J."/>
            <person name="Tettelin H."/>
            <person name="Glass J.I."/>
            <person name="Rusch D."/>
            <person name="Podicherti R."/>
            <person name="Tsui H.-C.T."/>
            <person name="Winkler M.E."/>
        </authorList>
    </citation>
    <scope>NUCLEOTIDE SEQUENCE</scope>
</reference>
<proteinExistence type="predicted"/>
<sequence length="113" mass="12510">MAKPEAVTDSTFEEEVLKSELPVLVDFWADWCQPCKMIAPIVDELSEEYDGKVKFLKVDVDSNPQAPTNLGIRSIPTLIVFKAGQPVEQIVGALPKAQLKRRLDNALESTPNS</sequence>
<evidence type="ECO:0000259" key="5">
    <source>
        <dbReference type="PROSITE" id="PS51352"/>
    </source>
</evidence>
<evidence type="ECO:0000256" key="4">
    <source>
        <dbReference type="ARBA" id="ARBA00023284"/>
    </source>
</evidence>
<evidence type="ECO:0000256" key="1">
    <source>
        <dbReference type="ARBA" id="ARBA00022448"/>
    </source>
</evidence>
<dbReference type="InterPro" id="IPR013766">
    <property type="entry name" value="Thioredoxin_domain"/>
</dbReference>
<dbReference type="InterPro" id="IPR036249">
    <property type="entry name" value="Thioredoxin-like_sf"/>
</dbReference>
<dbReference type="CDD" id="cd02947">
    <property type="entry name" value="TRX_family"/>
    <property type="match status" value="1"/>
</dbReference>
<keyword evidence="2" id="KW-0249">Electron transport</keyword>
<evidence type="ECO:0000256" key="2">
    <source>
        <dbReference type="ARBA" id="ARBA00022982"/>
    </source>
</evidence>
<dbReference type="GO" id="GO:0045454">
    <property type="term" value="P:cell redox homeostasis"/>
    <property type="evidence" value="ECO:0007669"/>
    <property type="project" value="TreeGrafter"/>
</dbReference>
<protein>
    <recommendedName>
        <fullName evidence="5">Thioredoxin domain-containing protein</fullName>
    </recommendedName>
</protein>
<evidence type="ECO:0000313" key="6">
    <source>
        <dbReference type="EMBL" id="SVC81610.1"/>
    </source>
</evidence>
<dbReference type="EMBL" id="UINC01112570">
    <property type="protein sequence ID" value="SVC81610.1"/>
    <property type="molecule type" value="Genomic_DNA"/>
</dbReference>
<organism evidence="6">
    <name type="scientific">marine metagenome</name>
    <dbReference type="NCBI Taxonomy" id="408172"/>
    <lineage>
        <taxon>unclassified sequences</taxon>
        <taxon>metagenomes</taxon>
        <taxon>ecological metagenomes</taxon>
    </lineage>
</organism>
<gene>
    <name evidence="6" type="ORF">METZ01_LOCUS334464</name>
</gene>
<dbReference type="FunFam" id="3.40.30.10:FF:000001">
    <property type="entry name" value="Thioredoxin"/>
    <property type="match status" value="1"/>
</dbReference>
<dbReference type="PIRSF" id="PIRSF000077">
    <property type="entry name" value="Thioredoxin"/>
    <property type="match status" value="1"/>
</dbReference>
<feature type="domain" description="Thioredoxin" evidence="5">
    <location>
        <begin position="1"/>
        <end position="108"/>
    </location>
</feature>
<dbReference type="PROSITE" id="PS51352">
    <property type="entry name" value="THIOREDOXIN_2"/>
    <property type="match status" value="1"/>
</dbReference>
<dbReference type="AlphaFoldDB" id="A0A382Q9G2"/>
<feature type="non-terminal residue" evidence="6">
    <location>
        <position position="113"/>
    </location>
</feature>
<accession>A0A382Q9G2</accession>
<dbReference type="SUPFAM" id="SSF52833">
    <property type="entry name" value="Thioredoxin-like"/>
    <property type="match status" value="1"/>
</dbReference>
<dbReference type="PANTHER" id="PTHR45663:SF11">
    <property type="entry name" value="GEO12009P1"/>
    <property type="match status" value="1"/>
</dbReference>
<evidence type="ECO:0000256" key="3">
    <source>
        <dbReference type="ARBA" id="ARBA00023157"/>
    </source>
</evidence>
<keyword evidence="1" id="KW-0813">Transport</keyword>
<dbReference type="NCBIfam" id="TIGR01068">
    <property type="entry name" value="thioredoxin"/>
    <property type="match status" value="1"/>
</dbReference>
<dbReference type="Pfam" id="PF00085">
    <property type="entry name" value="Thioredoxin"/>
    <property type="match status" value="1"/>
</dbReference>